<dbReference type="EMBL" id="UOFL01000097">
    <property type="protein sequence ID" value="VAW76065.1"/>
    <property type="molecule type" value="Genomic_DNA"/>
</dbReference>
<proteinExistence type="predicted"/>
<sequence>MSLKKTRKARINLPLEQKLEY</sequence>
<dbReference type="AlphaFoldDB" id="A0A3B0Y5L7"/>
<feature type="non-terminal residue" evidence="2">
    <location>
        <position position="21"/>
    </location>
</feature>
<accession>A0A3B0Y5L7</accession>
<evidence type="ECO:0000313" key="2">
    <source>
        <dbReference type="EMBL" id="VAW76065.1"/>
    </source>
</evidence>
<gene>
    <name evidence="1" type="ORF">MNBD_GAMMA12-1149</name>
    <name evidence="2" type="ORF">MNBD_GAMMA12-3301</name>
</gene>
<name>A0A3B0Y5L7_9ZZZZ</name>
<reference evidence="2" key="1">
    <citation type="submission" date="2018-06" db="EMBL/GenBank/DDBJ databases">
        <authorList>
            <person name="Zhirakovskaya E."/>
        </authorList>
    </citation>
    <scope>NUCLEOTIDE SEQUENCE</scope>
</reference>
<organism evidence="2">
    <name type="scientific">hydrothermal vent metagenome</name>
    <dbReference type="NCBI Taxonomy" id="652676"/>
    <lineage>
        <taxon>unclassified sequences</taxon>
        <taxon>metagenomes</taxon>
        <taxon>ecological metagenomes</taxon>
    </lineage>
</organism>
<dbReference type="EMBL" id="UOFL01000025">
    <property type="protein sequence ID" value="VAW71649.1"/>
    <property type="molecule type" value="Genomic_DNA"/>
</dbReference>
<protein>
    <submittedName>
        <fullName evidence="2">Uncharacterized protein</fullName>
    </submittedName>
</protein>
<evidence type="ECO:0000313" key="1">
    <source>
        <dbReference type="EMBL" id="VAW71649.1"/>
    </source>
</evidence>